<dbReference type="RefSeq" id="WP_255874803.1">
    <property type="nucleotide sequence ID" value="NZ_JACASI010000026.1"/>
</dbReference>
<name>A0ABT1P0W2_9GAMM</name>
<evidence type="ECO:0000313" key="8">
    <source>
        <dbReference type="Proteomes" id="UP001205566"/>
    </source>
</evidence>
<feature type="transmembrane region" description="Helical" evidence="6">
    <location>
        <begin position="58"/>
        <end position="80"/>
    </location>
</feature>
<dbReference type="Proteomes" id="UP001205566">
    <property type="component" value="Unassembled WGS sequence"/>
</dbReference>
<keyword evidence="3 6" id="KW-0812">Transmembrane</keyword>
<comment type="subcellular location">
    <subcellularLocation>
        <location evidence="1">Cell membrane</location>
        <topology evidence="1">Multi-pass membrane protein</topology>
    </subcellularLocation>
</comment>
<keyword evidence="5 6" id="KW-0472">Membrane</keyword>
<reference evidence="7" key="1">
    <citation type="thesis" date="2020" institute="Technische Universitat Dresden" country="Dresden, Germany">
        <title>The Agarolytic System of Microbulbifer elongatus PORT2, Isolated from Batu Karas, Pangandaran West Java Indonesia.</title>
        <authorList>
            <person name="Anggraeni S.R."/>
        </authorList>
    </citation>
    <scope>NUCLEOTIDE SEQUENCE</scope>
    <source>
        <strain evidence="7">PORT2</strain>
    </source>
</reference>
<comment type="caution">
    <text evidence="7">The sequence shown here is derived from an EMBL/GenBank/DDBJ whole genome shotgun (WGS) entry which is preliminary data.</text>
</comment>
<evidence type="ECO:0000256" key="1">
    <source>
        <dbReference type="ARBA" id="ARBA00004651"/>
    </source>
</evidence>
<dbReference type="InterPro" id="IPR019108">
    <property type="entry name" value="Caa3_assmbl_CtaG-rel"/>
</dbReference>
<accession>A0ABT1P0W2</accession>
<proteinExistence type="predicted"/>
<feature type="transmembrane region" description="Helical" evidence="6">
    <location>
        <begin position="31"/>
        <end position="51"/>
    </location>
</feature>
<evidence type="ECO:0000256" key="2">
    <source>
        <dbReference type="ARBA" id="ARBA00022475"/>
    </source>
</evidence>
<evidence type="ECO:0000256" key="3">
    <source>
        <dbReference type="ARBA" id="ARBA00022692"/>
    </source>
</evidence>
<evidence type="ECO:0000256" key="6">
    <source>
        <dbReference type="SAM" id="Phobius"/>
    </source>
</evidence>
<protein>
    <submittedName>
        <fullName evidence="7">Cytochrome c oxidase assembly protein</fullName>
    </submittedName>
</protein>
<keyword evidence="2" id="KW-1003">Cell membrane</keyword>
<organism evidence="7 8">
    <name type="scientific">Microbulbifer elongatus</name>
    <dbReference type="NCBI Taxonomy" id="86173"/>
    <lineage>
        <taxon>Bacteria</taxon>
        <taxon>Pseudomonadati</taxon>
        <taxon>Pseudomonadota</taxon>
        <taxon>Gammaproteobacteria</taxon>
        <taxon>Cellvibrionales</taxon>
        <taxon>Microbulbiferaceae</taxon>
        <taxon>Microbulbifer</taxon>
    </lineage>
</organism>
<feature type="transmembrane region" description="Helical" evidence="6">
    <location>
        <begin position="86"/>
        <end position="104"/>
    </location>
</feature>
<feature type="transmembrane region" description="Helical" evidence="6">
    <location>
        <begin position="217"/>
        <end position="236"/>
    </location>
</feature>
<evidence type="ECO:0000313" key="7">
    <source>
        <dbReference type="EMBL" id="MCQ3829755.1"/>
    </source>
</evidence>
<feature type="transmembrane region" description="Helical" evidence="6">
    <location>
        <begin position="172"/>
        <end position="192"/>
    </location>
</feature>
<feature type="transmembrane region" description="Helical" evidence="6">
    <location>
        <begin position="141"/>
        <end position="160"/>
    </location>
</feature>
<evidence type="ECO:0000256" key="4">
    <source>
        <dbReference type="ARBA" id="ARBA00022989"/>
    </source>
</evidence>
<keyword evidence="8" id="KW-1185">Reference proteome</keyword>
<keyword evidence="4 6" id="KW-1133">Transmembrane helix</keyword>
<dbReference type="EMBL" id="JACASI010000026">
    <property type="protein sequence ID" value="MCQ3829755.1"/>
    <property type="molecule type" value="Genomic_DNA"/>
</dbReference>
<dbReference type="Pfam" id="PF09678">
    <property type="entry name" value="Caa3_CtaG"/>
    <property type="match status" value="1"/>
</dbReference>
<feature type="transmembrane region" description="Helical" evidence="6">
    <location>
        <begin position="111"/>
        <end position="129"/>
    </location>
</feature>
<sequence length="250" mass="27201">MTDVVKNSGIGPDSFYRTYCGDPPPPESLWAHWNFDPFVLCFLGLLLYFACRSPRHCTGLAATAVLFITFVSPLCALSSALFSARVAHHVLLFTVAAPLLAAFAPTRRATTTAGAAFVVSSLILWVWHAPPLYDLALSHVGVYWLMQASLLLSAVWFWRVVLDARRPAVQSIYLTVAGLTQMGLLGALLTFAPEPLYAAHASAPLAWGLTPLADQQLAGLIMWVPAIVPYIIVGAWRAHSAWSQLLDRTA</sequence>
<gene>
    <name evidence="7" type="ORF">HXX02_09875</name>
</gene>
<evidence type="ECO:0000256" key="5">
    <source>
        <dbReference type="ARBA" id="ARBA00023136"/>
    </source>
</evidence>